<dbReference type="SUPFAM" id="SSF46894">
    <property type="entry name" value="C-terminal effector domain of the bipartite response regulators"/>
    <property type="match status" value="1"/>
</dbReference>
<evidence type="ECO:0000313" key="13">
    <source>
        <dbReference type="Proteomes" id="UP000241848"/>
    </source>
</evidence>
<feature type="modified residue" description="4-aspartylphosphate" evidence="8">
    <location>
        <position position="51"/>
    </location>
</feature>
<dbReference type="EMBL" id="PXYV01000012">
    <property type="protein sequence ID" value="PSR22812.1"/>
    <property type="molecule type" value="Genomic_DNA"/>
</dbReference>
<gene>
    <name evidence="12" type="ORF">C7B45_05530</name>
</gene>
<organism evidence="12 13">
    <name type="scientific">Sulfobacillus acidophilus</name>
    <dbReference type="NCBI Taxonomy" id="53633"/>
    <lineage>
        <taxon>Bacteria</taxon>
        <taxon>Bacillati</taxon>
        <taxon>Bacillota</taxon>
        <taxon>Clostridia</taxon>
        <taxon>Eubacteriales</taxon>
        <taxon>Clostridiales Family XVII. Incertae Sedis</taxon>
        <taxon>Sulfobacillus</taxon>
    </lineage>
</organism>
<comment type="caution">
    <text evidence="12">The sequence shown here is derived from an EMBL/GenBank/DDBJ whole genome shotgun (WGS) entry which is preliminary data.</text>
</comment>
<dbReference type="InterPro" id="IPR036388">
    <property type="entry name" value="WH-like_DNA-bd_sf"/>
</dbReference>
<keyword evidence="6" id="KW-0804">Transcription</keyword>
<dbReference type="Gene3D" id="6.10.250.690">
    <property type="match status" value="1"/>
</dbReference>
<comment type="function">
    <text evidence="7">May play the central regulatory role in sporulation. It may be an element of the effector pathway responsible for the activation of sporulation genes in response to nutritional stress. Spo0A may act in concert with spo0H (a sigma factor) to control the expression of some genes that are critical to the sporulation process.</text>
</comment>
<dbReference type="SUPFAM" id="SSF52172">
    <property type="entry name" value="CheY-like"/>
    <property type="match status" value="1"/>
</dbReference>
<keyword evidence="2 8" id="KW-0597">Phosphoprotein</keyword>
<name>A0A2T2WKQ3_9FIRM</name>
<evidence type="ECO:0000256" key="5">
    <source>
        <dbReference type="ARBA" id="ARBA00023125"/>
    </source>
</evidence>
<dbReference type="InterPro" id="IPR039420">
    <property type="entry name" value="WalR-like"/>
</dbReference>
<evidence type="ECO:0000256" key="3">
    <source>
        <dbReference type="ARBA" id="ARBA00023012"/>
    </source>
</evidence>
<keyword evidence="5 9" id="KW-0238">DNA-binding</keyword>
<dbReference type="FunFam" id="1.10.10.10:FF:000005">
    <property type="entry name" value="Two-component system response regulator"/>
    <property type="match status" value="1"/>
</dbReference>
<dbReference type="SMART" id="SM00448">
    <property type="entry name" value="REC"/>
    <property type="match status" value="1"/>
</dbReference>
<evidence type="ECO:0000256" key="4">
    <source>
        <dbReference type="ARBA" id="ARBA00023015"/>
    </source>
</evidence>
<dbReference type="Pfam" id="PF00486">
    <property type="entry name" value="Trans_reg_C"/>
    <property type="match status" value="1"/>
</dbReference>
<dbReference type="InterPro" id="IPR016032">
    <property type="entry name" value="Sig_transdc_resp-reg_C-effctor"/>
</dbReference>
<evidence type="ECO:0000256" key="1">
    <source>
        <dbReference type="ARBA" id="ARBA00018672"/>
    </source>
</evidence>
<dbReference type="InterPro" id="IPR001789">
    <property type="entry name" value="Sig_transdc_resp-reg_receiver"/>
</dbReference>
<keyword evidence="3" id="KW-0902">Two-component regulatory system</keyword>
<reference evidence="12 13" key="1">
    <citation type="journal article" date="2014" name="BMC Genomics">
        <title>Comparison of environmental and isolate Sulfobacillus genomes reveals diverse carbon, sulfur, nitrogen, and hydrogen metabolisms.</title>
        <authorList>
            <person name="Justice N.B."/>
            <person name="Norman A."/>
            <person name="Brown C.T."/>
            <person name="Singh A."/>
            <person name="Thomas B.C."/>
            <person name="Banfield J.F."/>
        </authorList>
    </citation>
    <scope>NUCLEOTIDE SEQUENCE [LARGE SCALE GENOMIC DNA]</scope>
    <source>
        <strain evidence="12">AMDSBA3</strain>
    </source>
</reference>
<dbReference type="GO" id="GO:0000976">
    <property type="term" value="F:transcription cis-regulatory region binding"/>
    <property type="evidence" value="ECO:0007669"/>
    <property type="project" value="TreeGrafter"/>
</dbReference>
<dbReference type="PROSITE" id="PS51755">
    <property type="entry name" value="OMPR_PHOB"/>
    <property type="match status" value="1"/>
</dbReference>
<dbReference type="SMART" id="SM00862">
    <property type="entry name" value="Trans_reg_C"/>
    <property type="match status" value="1"/>
</dbReference>
<evidence type="ECO:0000256" key="6">
    <source>
        <dbReference type="ARBA" id="ARBA00023163"/>
    </source>
</evidence>
<accession>A0A2T2WKQ3</accession>
<feature type="domain" description="OmpR/PhoB-type" evidence="11">
    <location>
        <begin position="117"/>
        <end position="221"/>
    </location>
</feature>
<sequence>MKILVIEDEIRVAALLAKGLAKAHHVVDVAGSGEDGLMMAADGHYDAAVIDVMLPDIDGFTVTEMLRQRGDHFPVLMLTARDTVGDKVTGFKSGADDYLTKPFAFEELLARLDALARRTTVFLDADVLRVGPLTLTRHNVWCDGRQVDLTPKEFQVLHLLMRHANHVLSRDQILDYVWSTEADPTANVVDRIVARLRKKLKGPTGHAVISTVRGFGYVIRS</sequence>
<dbReference type="Gene3D" id="3.40.50.2300">
    <property type="match status" value="1"/>
</dbReference>
<dbReference type="GO" id="GO:0032993">
    <property type="term" value="C:protein-DNA complex"/>
    <property type="evidence" value="ECO:0007669"/>
    <property type="project" value="TreeGrafter"/>
</dbReference>
<dbReference type="PANTHER" id="PTHR48111">
    <property type="entry name" value="REGULATOR OF RPOS"/>
    <property type="match status" value="1"/>
</dbReference>
<evidence type="ECO:0000256" key="9">
    <source>
        <dbReference type="PROSITE-ProRule" id="PRU01091"/>
    </source>
</evidence>
<feature type="domain" description="Response regulatory" evidence="10">
    <location>
        <begin position="2"/>
        <end position="116"/>
    </location>
</feature>
<evidence type="ECO:0000256" key="8">
    <source>
        <dbReference type="PROSITE-ProRule" id="PRU00169"/>
    </source>
</evidence>
<dbReference type="PANTHER" id="PTHR48111:SF22">
    <property type="entry name" value="REGULATOR OF RPOS"/>
    <property type="match status" value="1"/>
</dbReference>
<dbReference type="GO" id="GO:0006355">
    <property type="term" value="P:regulation of DNA-templated transcription"/>
    <property type="evidence" value="ECO:0007669"/>
    <property type="project" value="InterPro"/>
</dbReference>
<keyword evidence="4" id="KW-0805">Transcription regulation</keyword>
<dbReference type="Gene3D" id="1.10.10.10">
    <property type="entry name" value="Winged helix-like DNA-binding domain superfamily/Winged helix DNA-binding domain"/>
    <property type="match status" value="1"/>
</dbReference>
<evidence type="ECO:0000313" key="12">
    <source>
        <dbReference type="EMBL" id="PSR22812.1"/>
    </source>
</evidence>
<dbReference type="PROSITE" id="PS50110">
    <property type="entry name" value="RESPONSE_REGULATORY"/>
    <property type="match status" value="1"/>
</dbReference>
<dbReference type="Proteomes" id="UP000241848">
    <property type="component" value="Unassembled WGS sequence"/>
</dbReference>
<dbReference type="GO" id="GO:0000156">
    <property type="term" value="F:phosphorelay response regulator activity"/>
    <property type="evidence" value="ECO:0007669"/>
    <property type="project" value="TreeGrafter"/>
</dbReference>
<proteinExistence type="predicted"/>
<dbReference type="GO" id="GO:0005829">
    <property type="term" value="C:cytosol"/>
    <property type="evidence" value="ECO:0007669"/>
    <property type="project" value="TreeGrafter"/>
</dbReference>
<dbReference type="InterPro" id="IPR011006">
    <property type="entry name" value="CheY-like_superfamily"/>
</dbReference>
<evidence type="ECO:0000256" key="2">
    <source>
        <dbReference type="ARBA" id="ARBA00022553"/>
    </source>
</evidence>
<evidence type="ECO:0000259" key="10">
    <source>
        <dbReference type="PROSITE" id="PS50110"/>
    </source>
</evidence>
<dbReference type="CDD" id="cd00383">
    <property type="entry name" value="trans_reg_C"/>
    <property type="match status" value="1"/>
</dbReference>
<protein>
    <recommendedName>
        <fullName evidence="1">Stage 0 sporulation protein A homolog</fullName>
    </recommendedName>
</protein>
<evidence type="ECO:0000259" key="11">
    <source>
        <dbReference type="PROSITE" id="PS51755"/>
    </source>
</evidence>
<evidence type="ECO:0000256" key="7">
    <source>
        <dbReference type="ARBA" id="ARBA00024867"/>
    </source>
</evidence>
<dbReference type="Pfam" id="PF00072">
    <property type="entry name" value="Response_reg"/>
    <property type="match status" value="1"/>
</dbReference>
<dbReference type="InterPro" id="IPR001867">
    <property type="entry name" value="OmpR/PhoB-type_DNA-bd"/>
</dbReference>
<feature type="DNA-binding region" description="OmpR/PhoB-type" evidence="9">
    <location>
        <begin position="117"/>
        <end position="221"/>
    </location>
</feature>
<dbReference type="AlphaFoldDB" id="A0A2T2WKQ3"/>